<dbReference type="CDD" id="cd11302">
    <property type="entry name" value="O-FucT-1"/>
    <property type="match status" value="1"/>
</dbReference>
<dbReference type="InterPro" id="IPR019378">
    <property type="entry name" value="GDP-Fuc_O-FucTrfase"/>
</dbReference>
<evidence type="ECO:0000256" key="4">
    <source>
        <dbReference type="ARBA" id="ARBA00012196"/>
    </source>
</evidence>
<evidence type="ECO:0000256" key="1">
    <source>
        <dbReference type="ARBA" id="ARBA00004240"/>
    </source>
</evidence>
<proteinExistence type="inferred from homology"/>
<evidence type="ECO:0000256" key="10">
    <source>
        <dbReference type="ARBA" id="ARBA00023157"/>
    </source>
</evidence>
<sequence length="379" mass="43726">MRLSIVFILIQFLLSIYTLEIDEQGYILYCPCMGRFGNQADHFLGALGFAHGVNRTLVLPPWVEYRYGETKSIQIPFDTYFEVEPLSSFHKVITMETFMKDISPTVWPPEKRISFCYMERGNSNGCNAKEGNPFGPFWDTFHVDFSGSEFYGPLNYDVYHQKMDFKWREKYPASQWPVLAFTGAPASFPVQIENRILHKYLKWNENITSQANDFVKNTLPRGGYIGIHLRNGMDWIRACEHVKHSNHLFASPQCLGYRNEKGVPTMEMCLPSPEIIIRQLKRVIKNYKDKSIRSVFVASDSNHMIDDLSTALKRMKVSVHKLAKSNPHVELAIMGRANHFIGNCISSFSAFVKRERDSNGFPSGFWAFPTEKSMMHEEL</sequence>
<evidence type="ECO:0000313" key="18">
    <source>
        <dbReference type="EMBL" id="NOV50232.1"/>
    </source>
</evidence>
<accession>A0A6M2DVJ4</accession>
<dbReference type="EMBL" id="GIIL01006506">
    <property type="protein sequence ID" value="NOV50232.1"/>
    <property type="molecule type" value="Transcribed_RNA"/>
</dbReference>
<keyword evidence="7 18" id="KW-0808">Transferase</keyword>
<dbReference type="GO" id="GO:0006004">
    <property type="term" value="P:fucose metabolic process"/>
    <property type="evidence" value="ECO:0007669"/>
    <property type="project" value="UniProtKB-KW"/>
</dbReference>
<name>A0A6M2DVJ4_XENCH</name>
<evidence type="ECO:0000256" key="11">
    <source>
        <dbReference type="ARBA" id="ARBA00023180"/>
    </source>
</evidence>
<evidence type="ECO:0000256" key="15">
    <source>
        <dbReference type="ARBA" id="ARBA00047273"/>
    </source>
</evidence>
<evidence type="ECO:0000256" key="3">
    <source>
        <dbReference type="ARBA" id="ARBA00010626"/>
    </source>
</evidence>
<evidence type="ECO:0000256" key="13">
    <source>
        <dbReference type="ARBA" id="ARBA00023277"/>
    </source>
</evidence>
<dbReference type="EC" id="2.4.1.221" evidence="4"/>
<dbReference type="InterPro" id="IPR039922">
    <property type="entry name" value="POFUT1"/>
</dbReference>
<dbReference type="Gene3D" id="3.40.50.11340">
    <property type="match status" value="1"/>
</dbReference>
<dbReference type="GO" id="GO:0005783">
    <property type="term" value="C:endoplasmic reticulum"/>
    <property type="evidence" value="ECO:0007669"/>
    <property type="project" value="UniProtKB-SubCell"/>
</dbReference>
<keyword evidence="11" id="KW-0325">Glycoprotein</keyword>
<dbReference type="Gene3D" id="3.40.50.11350">
    <property type="match status" value="1"/>
</dbReference>
<comment type="subcellular location">
    <subcellularLocation>
        <location evidence="1">Endoplasmic reticulum</location>
    </subcellularLocation>
</comment>
<evidence type="ECO:0000256" key="7">
    <source>
        <dbReference type="ARBA" id="ARBA00022679"/>
    </source>
</evidence>
<feature type="chain" id="PRO_5027013441" description="GDP-fucose protein O-fucosyltransferase 1" evidence="17">
    <location>
        <begin position="19"/>
        <end position="379"/>
    </location>
</feature>
<protein>
    <recommendedName>
        <fullName evidence="5">GDP-fucose protein O-fucosyltransferase 1</fullName>
        <ecNumber evidence="4">2.4.1.221</ecNumber>
    </recommendedName>
    <alternativeName>
        <fullName evidence="14">Peptide-O-fucosyltransferase 1</fullName>
    </alternativeName>
</protein>
<comment type="catalytic activity">
    <reaction evidence="15">
        <text>L-threonyl-[protein] + GDP-beta-L-fucose = 3-O-(alpha-L-fucosyl)-L-threonyl-[protein] + GDP + H(+)</text>
        <dbReference type="Rhea" id="RHEA:70491"/>
        <dbReference type="Rhea" id="RHEA-COMP:11060"/>
        <dbReference type="Rhea" id="RHEA-COMP:17915"/>
        <dbReference type="ChEBI" id="CHEBI:15378"/>
        <dbReference type="ChEBI" id="CHEBI:30013"/>
        <dbReference type="ChEBI" id="CHEBI:57273"/>
        <dbReference type="ChEBI" id="CHEBI:58189"/>
        <dbReference type="ChEBI" id="CHEBI:189631"/>
        <dbReference type="EC" id="2.4.1.221"/>
    </reaction>
    <physiologicalReaction direction="left-to-right" evidence="15">
        <dbReference type="Rhea" id="RHEA:70492"/>
    </physiologicalReaction>
</comment>
<organism evidence="18">
    <name type="scientific">Xenopsylla cheopis</name>
    <name type="common">Oriental rat flea</name>
    <name type="synonym">Pulex cheopis</name>
    <dbReference type="NCBI Taxonomy" id="163159"/>
    <lineage>
        <taxon>Eukaryota</taxon>
        <taxon>Metazoa</taxon>
        <taxon>Ecdysozoa</taxon>
        <taxon>Arthropoda</taxon>
        <taxon>Hexapoda</taxon>
        <taxon>Insecta</taxon>
        <taxon>Pterygota</taxon>
        <taxon>Neoptera</taxon>
        <taxon>Endopterygota</taxon>
        <taxon>Siphonaptera</taxon>
        <taxon>Pulicidae</taxon>
        <taxon>Xenopsyllinae</taxon>
        <taxon>Xenopsylla</taxon>
    </lineage>
</organism>
<evidence type="ECO:0000256" key="14">
    <source>
        <dbReference type="ARBA" id="ARBA00033080"/>
    </source>
</evidence>
<dbReference type="Pfam" id="PF10250">
    <property type="entry name" value="O-FucT"/>
    <property type="match status" value="1"/>
</dbReference>
<keyword evidence="12" id="KW-0294">Fucose metabolism</keyword>
<dbReference type="UniPathway" id="UPA00378"/>
<dbReference type="AlphaFoldDB" id="A0A6M2DVJ4"/>
<keyword evidence="13" id="KW-0119">Carbohydrate metabolism</keyword>
<dbReference type="PANTHER" id="PTHR21420">
    <property type="entry name" value="GDP-FUCOSE PROTEIN O-FUCOSYLTRANSFERASE 1"/>
    <property type="match status" value="1"/>
</dbReference>
<evidence type="ECO:0000256" key="17">
    <source>
        <dbReference type="SAM" id="SignalP"/>
    </source>
</evidence>
<keyword evidence="10" id="KW-1015">Disulfide bond</keyword>
<keyword evidence="9" id="KW-0914">Notch signaling pathway</keyword>
<evidence type="ECO:0000256" key="8">
    <source>
        <dbReference type="ARBA" id="ARBA00022824"/>
    </source>
</evidence>
<evidence type="ECO:0000256" key="16">
    <source>
        <dbReference type="ARBA" id="ARBA00048647"/>
    </source>
</evidence>
<dbReference type="GO" id="GO:0007219">
    <property type="term" value="P:Notch signaling pathway"/>
    <property type="evidence" value="ECO:0007669"/>
    <property type="project" value="UniProtKB-KW"/>
</dbReference>
<reference evidence="18" key="1">
    <citation type="submission" date="2020-03" db="EMBL/GenBank/DDBJ databases">
        <title>Transcriptomic Profiling of the Digestive Tract of the Rat Flea, Xenopsylla cheopis, Following Blood Feeding and Infection with Yersinia pestis.</title>
        <authorList>
            <person name="Bland D.M."/>
            <person name="Martens C.A."/>
            <person name="Virtaneva K."/>
            <person name="Kanakabandi K."/>
            <person name="Long D."/>
            <person name="Rosenke R."/>
            <person name="Saturday G.A."/>
            <person name="Hoyt F.H."/>
            <person name="Bruno D.P."/>
            <person name="Ribeiro J.M.C."/>
            <person name="Hinnebusch J."/>
        </authorList>
    </citation>
    <scope>NUCLEOTIDE SEQUENCE</scope>
</reference>
<evidence type="ECO:0000256" key="12">
    <source>
        <dbReference type="ARBA" id="ARBA00023253"/>
    </source>
</evidence>
<feature type="signal peptide" evidence="17">
    <location>
        <begin position="1"/>
        <end position="18"/>
    </location>
</feature>
<dbReference type="PANTHER" id="PTHR21420:SF10">
    <property type="entry name" value="GDP-FUCOSE PROTEIN O-FUCOSYLTRANSFERASE 1"/>
    <property type="match status" value="1"/>
</dbReference>
<keyword evidence="6 18" id="KW-0328">Glycosyltransferase</keyword>
<comment type="similarity">
    <text evidence="3">Belongs to the glycosyltransferase 65 family.</text>
</comment>
<keyword evidence="8" id="KW-0256">Endoplasmic reticulum</keyword>
<evidence type="ECO:0000256" key="9">
    <source>
        <dbReference type="ARBA" id="ARBA00022976"/>
    </source>
</evidence>
<dbReference type="GO" id="GO:0046922">
    <property type="term" value="F:peptide-O-fucosyltransferase activity"/>
    <property type="evidence" value="ECO:0007669"/>
    <property type="project" value="UniProtKB-EC"/>
</dbReference>
<evidence type="ECO:0000256" key="6">
    <source>
        <dbReference type="ARBA" id="ARBA00022676"/>
    </source>
</evidence>
<comment type="catalytic activity">
    <reaction evidence="16">
        <text>L-seryl-[protein] + GDP-beta-L-fucose = 3-O-(alpha-L-fucosyl)-L-seryl-[protein] + GDP + H(+)</text>
        <dbReference type="Rhea" id="RHEA:63644"/>
        <dbReference type="Rhea" id="RHEA-COMP:9863"/>
        <dbReference type="Rhea" id="RHEA-COMP:17914"/>
        <dbReference type="ChEBI" id="CHEBI:15378"/>
        <dbReference type="ChEBI" id="CHEBI:29999"/>
        <dbReference type="ChEBI" id="CHEBI:57273"/>
        <dbReference type="ChEBI" id="CHEBI:58189"/>
        <dbReference type="ChEBI" id="CHEBI:189632"/>
        <dbReference type="EC" id="2.4.1.221"/>
    </reaction>
    <physiologicalReaction direction="left-to-right" evidence="16">
        <dbReference type="Rhea" id="RHEA:63645"/>
    </physiologicalReaction>
</comment>
<keyword evidence="17" id="KW-0732">Signal</keyword>
<comment type="pathway">
    <text evidence="2">Protein modification; protein glycosylation.</text>
</comment>
<evidence type="ECO:0000256" key="2">
    <source>
        <dbReference type="ARBA" id="ARBA00004922"/>
    </source>
</evidence>
<evidence type="ECO:0000256" key="5">
    <source>
        <dbReference type="ARBA" id="ARBA00021745"/>
    </source>
</evidence>